<gene>
    <name evidence="7" type="ORF">C3K47_11050</name>
</gene>
<dbReference type="InterPro" id="IPR013740">
    <property type="entry name" value="Redoxin"/>
</dbReference>
<dbReference type="Proteomes" id="UP000236893">
    <property type="component" value="Unassembled WGS sequence"/>
</dbReference>
<comment type="subcellular location">
    <subcellularLocation>
        <location evidence="1">Cell envelope</location>
    </subcellularLocation>
</comment>
<dbReference type="InterPro" id="IPR036249">
    <property type="entry name" value="Thioredoxin-like_sf"/>
</dbReference>
<evidence type="ECO:0000259" key="6">
    <source>
        <dbReference type="PROSITE" id="PS51352"/>
    </source>
</evidence>
<keyword evidence="4" id="KW-0676">Redox-active center</keyword>
<dbReference type="GO" id="GO:0030313">
    <property type="term" value="C:cell envelope"/>
    <property type="evidence" value="ECO:0007669"/>
    <property type="project" value="UniProtKB-SubCell"/>
</dbReference>
<keyword evidence="3" id="KW-1015">Disulfide bond</keyword>
<keyword evidence="5" id="KW-0732">Signal</keyword>
<evidence type="ECO:0000256" key="2">
    <source>
        <dbReference type="ARBA" id="ARBA00022748"/>
    </source>
</evidence>
<evidence type="ECO:0000256" key="1">
    <source>
        <dbReference type="ARBA" id="ARBA00004196"/>
    </source>
</evidence>
<keyword evidence="8" id="KW-1185">Reference proteome</keyword>
<dbReference type="CDD" id="cd02966">
    <property type="entry name" value="TlpA_like_family"/>
    <property type="match status" value="1"/>
</dbReference>
<comment type="caution">
    <text evidence="7">The sequence shown here is derived from an EMBL/GenBank/DDBJ whole genome shotgun (WGS) entry which is preliminary data.</text>
</comment>
<feature type="chain" id="PRO_5015658305" description="Thioredoxin domain-containing protein" evidence="5">
    <location>
        <begin position="23"/>
        <end position="453"/>
    </location>
</feature>
<sequence length="453" mass="50687">MKKFLVYAALFCGLGSSIPVLADPGAKTIIKGDALQGSGVNVWIKSSFPTLLAKATVSNGHFALEVDLAKPVFCNMMISDPRFKGGIEVFLNPGDELSLAVKENKLVFSGKGGQLNQFFVDLTHKYNYQNSQYTLKQVYTNRVNEINASTNPEVVSNREILLGYTQGEYLDKVFGPYMESKVVGETGLINKVKFDDLDLQLEPGIVNYYSWSKTISELMFAKMEAGKLNVKRLNTWVADFAKEVKNQKLREDYIVDLLDYAALESDVFTINEVAKEAMPLVKDPTSISKINAALAKAEKGKKNFINALPGTDMSEFTFARPDGSTVAISDYKGKYIFMDLWSTFCHPCVAEIPFVKKLEHEMQGEAIVFVSLSGDNDAELWKQFLTKRDLKGEQLLMKEGMRKNPFFNKVGLTGIPRFLIIDKEGKMVNAKCCQRPSNPLLKIYLKELLSKKS</sequence>
<dbReference type="EMBL" id="PQVF01000007">
    <property type="protein sequence ID" value="POY36285.1"/>
    <property type="molecule type" value="Genomic_DNA"/>
</dbReference>
<evidence type="ECO:0000313" key="8">
    <source>
        <dbReference type="Proteomes" id="UP000236893"/>
    </source>
</evidence>
<dbReference type="GO" id="GO:0017004">
    <property type="term" value="P:cytochrome complex assembly"/>
    <property type="evidence" value="ECO:0007669"/>
    <property type="project" value="UniProtKB-KW"/>
</dbReference>
<protein>
    <recommendedName>
        <fullName evidence="6">Thioredoxin domain-containing protein</fullName>
    </recommendedName>
</protein>
<evidence type="ECO:0000256" key="5">
    <source>
        <dbReference type="SAM" id="SignalP"/>
    </source>
</evidence>
<dbReference type="Gene3D" id="3.40.30.10">
    <property type="entry name" value="Glutaredoxin"/>
    <property type="match status" value="1"/>
</dbReference>
<evidence type="ECO:0000313" key="7">
    <source>
        <dbReference type="EMBL" id="POY36285.1"/>
    </source>
</evidence>
<accession>A0A2S5A155</accession>
<dbReference type="PANTHER" id="PTHR42852">
    <property type="entry name" value="THIOL:DISULFIDE INTERCHANGE PROTEIN DSBE"/>
    <property type="match status" value="1"/>
</dbReference>
<dbReference type="InterPro" id="IPR013766">
    <property type="entry name" value="Thioredoxin_domain"/>
</dbReference>
<organism evidence="7 8">
    <name type="scientific">Solitalea longa</name>
    <dbReference type="NCBI Taxonomy" id="2079460"/>
    <lineage>
        <taxon>Bacteria</taxon>
        <taxon>Pseudomonadati</taxon>
        <taxon>Bacteroidota</taxon>
        <taxon>Sphingobacteriia</taxon>
        <taxon>Sphingobacteriales</taxon>
        <taxon>Sphingobacteriaceae</taxon>
        <taxon>Solitalea</taxon>
    </lineage>
</organism>
<dbReference type="GO" id="GO:0016491">
    <property type="term" value="F:oxidoreductase activity"/>
    <property type="evidence" value="ECO:0007669"/>
    <property type="project" value="InterPro"/>
</dbReference>
<proteinExistence type="predicted"/>
<dbReference type="PROSITE" id="PS51352">
    <property type="entry name" value="THIOREDOXIN_2"/>
    <property type="match status" value="1"/>
</dbReference>
<dbReference type="RefSeq" id="WP_103789203.1">
    <property type="nucleotide sequence ID" value="NZ_PQVF01000007.1"/>
</dbReference>
<feature type="signal peptide" evidence="5">
    <location>
        <begin position="1"/>
        <end position="22"/>
    </location>
</feature>
<feature type="domain" description="Thioredoxin" evidence="6">
    <location>
        <begin position="307"/>
        <end position="450"/>
    </location>
</feature>
<evidence type="ECO:0000256" key="4">
    <source>
        <dbReference type="ARBA" id="ARBA00023284"/>
    </source>
</evidence>
<evidence type="ECO:0000256" key="3">
    <source>
        <dbReference type="ARBA" id="ARBA00023157"/>
    </source>
</evidence>
<keyword evidence="2" id="KW-0201">Cytochrome c-type biogenesis</keyword>
<dbReference type="SUPFAM" id="SSF52833">
    <property type="entry name" value="Thioredoxin-like"/>
    <property type="match status" value="1"/>
</dbReference>
<dbReference type="PANTHER" id="PTHR42852:SF6">
    <property type="entry name" value="THIOL:DISULFIDE INTERCHANGE PROTEIN DSBE"/>
    <property type="match status" value="1"/>
</dbReference>
<reference evidence="7 8" key="1">
    <citation type="submission" date="2018-01" db="EMBL/GenBank/DDBJ databases">
        <authorList>
            <person name="Gaut B.S."/>
            <person name="Morton B.R."/>
            <person name="Clegg M.T."/>
            <person name="Duvall M.R."/>
        </authorList>
    </citation>
    <scope>NUCLEOTIDE SEQUENCE [LARGE SCALE GENOMIC DNA]</scope>
    <source>
        <strain evidence="7 8">HR-AV</strain>
    </source>
</reference>
<dbReference type="OrthoDB" id="9815205at2"/>
<dbReference type="AlphaFoldDB" id="A0A2S5A155"/>
<name>A0A2S5A155_9SPHI</name>
<dbReference type="Pfam" id="PF08534">
    <property type="entry name" value="Redoxin"/>
    <property type="match status" value="1"/>
</dbReference>
<dbReference type="InterPro" id="IPR050553">
    <property type="entry name" value="Thioredoxin_ResA/DsbE_sf"/>
</dbReference>